<dbReference type="Pfam" id="PF13358">
    <property type="entry name" value="DDE_3"/>
    <property type="match status" value="1"/>
</dbReference>
<dbReference type="InterPro" id="IPR047655">
    <property type="entry name" value="Transpos_IS630-like"/>
</dbReference>
<dbReference type="RefSeq" id="WP_382344617.1">
    <property type="nucleotide sequence ID" value="NZ_JBHSAB010000035.1"/>
</dbReference>
<sequence>QRLKEKELKPWQKKMWCIGKLDAAYIARMEDVLDLYAEPADMKRPIINFDETGKQLVKEVNKPKLPKPGCPAREDYEYERAGVTNIFMFFDRHRGWRKTKVTEQKTSTDFAECMRELVDEHYPEADMIRVVLDNFSTHHEASLYKTFPPAEARRILKRLEFHYTPKHASWLNMAEIEIGVMNRQCLDRRIPDKATLINQLQCWEKQRNQANTSIQWMFNV</sequence>
<dbReference type="InterPro" id="IPR038717">
    <property type="entry name" value="Tc1-like_DDE_dom"/>
</dbReference>
<feature type="domain" description="Tc1-like transposase DDE" evidence="1">
    <location>
        <begin position="46"/>
        <end position="196"/>
    </location>
</feature>
<name>A0ABV8CI49_9GAMM</name>
<comment type="caution">
    <text evidence="2">The sequence shown here is derived from an EMBL/GenBank/DDBJ whole genome shotgun (WGS) entry which is preliminary data.</text>
</comment>
<accession>A0ABV8CI49</accession>
<organism evidence="2 3">
    <name type="scientific">Legionella dresdenensis</name>
    <dbReference type="NCBI Taxonomy" id="450200"/>
    <lineage>
        <taxon>Bacteria</taxon>
        <taxon>Pseudomonadati</taxon>
        <taxon>Pseudomonadota</taxon>
        <taxon>Gammaproteobacteria</taxon>
        <taxon>Legionellales</taxon>
        <taxon>Legionellaceae</taxon>
        <taxon>Legionella</taxon>
    </lineage>
</organism>
<keyword evidence="3" id="KW-1185">Reference proteome</keyword>
<proteinExistence type="predicted"/>
<protein>
    <submittedName>
        <fullName evidence="2">IS630 family transposase</fullName>
    </submittedName>
</protein>
<reference evidence="3" key="1">
    <citation type="journal article" date="2019" name="Int. J. Syst. Evol. Microbiol.">
        <title>The Global Catalogue of Microorganisms (GCM) 10K type strain sequencing project: providing services to taxonomists for standard genome sequencing and annotation.</title>
        <authorList>
            <consortium name="The Broad Institute Genomics Platform"/>
            <consortium name="The Broad Institute Genome Sequencing Center for Infectious Disease"/>
            <person name="Wu L."/>
            <person name="Ma J."/>
        </authorList>
    </citation>
    <scope>NUCLEOTIDE SEQUENCE [LARGE SCALE GENOMIC DNA]</scope>
    <source>
        <strain evidence="3">CCUG 59858</strain>
    </source>
</reference>
<feature type="non-terminal residue" evidence="2">
    <location>
        <position position="220"/>
    </location>
</feature>
<dbReference type="NCBIfam" id="NF033545">
    <property type="entry name" value="transpos_IS630"/>
    <property type="match status" value="1"/>
</dbReference>
<dbReference type="EMBL" id="JBHSAB010000035">
    <property type="protein sequence ID" value="MFC3909944.1"/>
    <property type="molecule type" value="Genomic_DNA"/>
</dbReference>
<evidence type="ECO:0000259" key="1">
    <source>
        <dbReference type="Pfam" id="PF13358"/>
    </source>
</evidence>
<feature type="non-terminal residue" evidence="2">
    <location>
        <position position="1"/>
    </location>
</feature>
<evidence type="ECO:0000313" key="3">
    <source>
        <dbReference type="Proteomes" id="UP001595758"/>
    </source>
</evidence>
<gene>
    <name evidence="2" type="ORF">ACFORL_12775</name>
</gene>
<dbReference type="Proteomes" id="UP001595758">
    <property type="component" value="Unassembled WGS sequence"/>
</dbReference>
<evidence type="ECO:0000313" key="2">
    <source>
        <dbReference type="EMBL" id="MFC3909944.1"/>
    </source>
</evidence>